<name>A0A1L8ECS7_HAEIR</name>
<dbReference type="EMBL" id="GFDG01002426">
    <property type="protein sequence ID" value="JAV16373.1"/>
    <property type="molecule type" value="Transcribed_RNA"/>
</dbReference>
<dbReference type="GO" id="GO:0045786">
    <property type="term" value="P:negative regulation of cell cycle"/>
    <property type="evidence" value="ECO:0007669"/>
    <property type="project" value="TreeGrafter"/>
</dbReference>
<dbReference type="GO" id="GO:0006357">
    <property type="term" value="P:regulation of transcription by RNA polymerase II"/>
    <property type="evidence" value="ECO:0007669"/>
    <property type="project" value="TreeGrafter"/>
</dbReference>
<dbReference type="Pfam" id="PF10195">
    <property type="entry name" value="Phospho_p8"/>
    <property type="match status" value="1"/>
</dbReference>
<reference evidence="2" key="1">
    <citation type="submission" date="2017-01" db="EMBL/GenBank/DDBJ databases">
        <title>An insight into the sialome and mialome of the horn fly, Haematobia irritans.</title>
        <authorList>
            <person name="Breijo M."/>
            <person name="Boiani M."/>
            <person name="Ures X."/>
            <person name="Rocha S."/>
            <person name="Sequeira M."/>
            <person name="Ribeiro J.M."/>
        </authorList>
    </citation>
    <scope>NUCLEOTIDE SEQUENCE</scope>
</reference>
<feature type="region of interest" description="Disordered" evidence="1">
    <location>
        <begin position="22"/>
        <end position="47"/>
    </location>
</feature>
<evidence type="ECO:0000313" key="2">
    <source>
        <dbReference type="EMBL" id="JAV16373.1"/>
    </source>
</evidence>
<dbReference type="PANTHER" id="PTHR17149">
    <property type="entry name" value="NUCLEAR PROTEIN 1 AND 2"/>
    <property type="match status" value="1"/>
</dbReference>
<proteinExistence type="predicted"/>
<dbReference type="AlphaFoldDB" id="A0A1L8ECS7"/>
<accession>A0A1L8ECS7</accession>
<dbReference type="InterPro" id="IPR018792">
    <property type="entry name" value="NUPR1-like"/>
</dbReference>
<feature type="compositionally biased region" description="Basic and acidic residues" evidence="1">
    <location>
        <begin position="31"/>
        <end position="45"/>
    </location>
</feature>
<protein>
    <submittedName>
        <fullName evidence="2">Putative nuclear protein 1</fullName>
    </submittedName>
</protein>
<dbReference type="PANTHER" id="PTHR17149:SF4">
    <property type="entry name" value="RH17958P"/>
    <property type="match status" value="1"/>
</dbReference>
<sequence length="81" mass="9486">MSEASFDEYDHYNYDQDKYVFSGHSGKNRSKREVHENTNHFDPSGHSRRLLTKFMNTNNNKKVVTAGGKKLRRNKAPNKQQ</sequence>
<evidence type="ECO:0000256" key="1">
    <source>
        <dbReference type="SAM" id="MobiDB-lite"/>
    </source>
</evidence>
<dbReference type="GO" id="GO:0008285">
    <property type="term" value="P:negative regulation of cell population proliferation"/>
    <property type="evidence" value="ECO:0007669"/>
    <property type="project" value="TreeGrafter"/>
</dbReference>
<dbReference type="GO" id="GO:0005634">
    <property type="term" value="C:nucleus"/>
    <property type="evidence" value="ECO:0007669"/>
    <property type="project" value="TreeGrafter"/>
</dbReference>
<organism evidence="2">
    <name type="scientific">Haematobia irritans</name>
    <name type="common">Horn fly</name>
    <name type="synonym">Conops irritans</name>
    <dbReference type="NCBI Taxonomy" id="7368"/>
    <lineage>
        <taxon>Eukaryota</taxon>
        <taxon>Metazoa</taxon>
        <taxon>Ecdysozoa</taxon>
        <taxon>Arthropoda</taxon>
        <taxon>Hexapoda</taxon>
        <taxon>Insecta</taxon>
        <taxon>Pterygota</taxon>
        <taxon>Neoptera</taxon>
        <taxon>Endopterygota</taxon>
        <taxon>Diptera</taxon>
        <taxon>Brachycera</taxon>
        <taxon>Muscomorpha</taxon>
        <taxon>Muscoidea</taxon>
        <taxon>Muscidae</taxon>
        <taxon>Haematobia</taxon>
    </lineage>
</organism>